<organism evidence="4 5">
    <name type="scientific">Faecalicatena contorta</name>
    <dbReference type="NCBI Taxonomy" id="39482"/>
    <lineage>
        <taxon>Bacteria</taxon>
        <taxon>Bacillati</taxon>
        <taxon>Bacillota</taxon>
        <taxon>Clostridia</taxon>
        <taxon>Lachnospirales</taxon>
        <taxon>Lachnospiraceae</taxon>
        <taxon>Faecalicatena</taxon>
    </lineage>
</organism>
<dbReference type="InterPro" id="IPR002068">
    <property type="entry name" value="A-crystallin/Hsp20_dom"/>
</dbReference>
<accession>A0A316A1J5</accession>
<keyword evidence="5" id="KW-1185">Reference proteome</keyword>
<dbReference type="CDD" id="cd06471">
    <property type="entry name" value="ACD_LpsHSP_like"/>
    <property type="match status" value="1"/>
</dbReference>
<evidence type="ECO:0000313" key="5">
    <source>
        <dbReference type="Proteomes" id="UP000254051"/>
    </source>
</evidence>
<dbReference type="InterPro" id="IPR031107">
    <property type="entry name" value="Small_HSP"/>
</dbReference>
<dbReference type="OrthoDB" id="9811615at2"/>
<evidence type="ECO:0000256" key="1">
    <source>
        <dbReference type="PROSITE-ProRule" id="PRU00285"/>
    </source>
</evidence>
<evidence type="ECO:0000256" key="2">
    <source>
        <dbReference type="RuleBase" id="RU003616"/>
    </source>
</evidence>
<dbReference type="RefSeq" id="WP_109708989.1">
    <property type="nucleotide sequence ID" value="NZ_QGDS01000002.1"/>
</dbReference>
<dbReference type="EMBL" id="UHJJ01000002">
    <property type="protein sequence ID" value="SUQ12985.1"/>
    <property type="molecule type" value="Genomic_DNA"/>
</dbReference>
<dbReference type="PROSITE" id="PS01031">
    <property type="entry name" value="SHSP"/>
    <property type="match status" value="1"/>
</dbReference>
<reference evidence="5" key="1">
    <citation type="submission" date="2017-07" db="EMBL/GenBank/DDBJ databases">
        <authorList>
            <person name="Varghese N."/>
            <person name="Submissions S."/>
        </authorList>
    </citation>
    <scope>NUCLEOTIDE SEQUENCE [LARGE SCALE GENOMIC DNA]</scope>
    <source>
        <strain evidence="5">NLAE-zl-C134</strain>
    </source>
</reference>
<protein>
    <submittedName>
        <fullName evidence="4">Molecular chaperone IbpA, HSP20 family</fullName>
    </submittedName>
</protein>
<sequence length="142" mass="16488">MLMPSIFGENFMDDFFGFPERYFGRSFNTNRMMQTDVAETDDGYEVTMDLPGFKKEDVKAELKNGYLTITANTNTNNDEKDKNGKYIRRERYSGTCSRSFYVGENVTQEDIKARFENGTLKLDIPKKEKPKVEESKWISIEG</sequence>
<evidence type="ECO:0000259" key="3">
    <source>
        <dbReference type="PROSITE" id="PS01031"/>
    </source>
</evidence>
<feature type="domain" description="SHSP" evidence="3">
    <location>
        <begin position="26"/>
        <end position="141"/>
    </location>
</feature>
<evidence type="ECO:0000313" key="4">
    <source>
        <dbReference type="EMBL" id="SUQ12985.1"/>
    </source>
</evidence>
<dbReference type="Gene3D" id="2.60.40.790">
    <property type="match status" value="1"/>
</dbReference>
<dbReference type="PANTHER" id="PTHR11527">
    <property type="entry name" value="HEAT-SHOCK PROTEIN 20 FAMILY MEMBER"/>
    <property type="match status" value="1"/>
</dbReference>
<proteinExistence type="inferred from homology"/>
<gene>
    <name evidence="4" type="ORF">SAMN05216529_102202</name>
</gene>
<dbReference type="Pfam" id="PF00011">
    <property type="entry name" value="HSP20"/>
    <property type="match status" value="1"/>
</dbReference>
<dbReference type="InterPro" id="IPR008978">
    <property type="entry name" value="HSP20-like_chaperone"/>
</dbReference>
<dbReference type="AlphaFoldDB" id="A0A316A1J5"/>
<dbReference type="Proteomes" id="UP000254051">
    <property type="component" value="Unassembled WGS sequence"/>
</dbReference>
<comment type="similarity">
    <text evidence="1 2">Belongs to the small heat shock protein (HSP20) family.</text>
</comment>
<name>A0A316A1J5_9FIRM</name>
<dbReference type="SUPFAM" id="SSF49764">
    <property type="entry name" value="HSP20-like chaperones"/>
    <property type="match status" value="1"/>
</dbReference>